<evidence type="ECO:0000256" key="1">
    <source>
        <dbReference type="ARBA" id="ARBA00022741"/>
    </source>
</evidence>
<dbReference type="InterPro" id="IPR014001">
    <property type="entry name" value="Helicase_ATP-bd"/>
</dbReference>
<protein>
    <recommendedName>
        <fullName evidence="9">Helicase ATP-binding domain-containing protein</fullName>
    </recommendedName>
</protein>
<evidence type="ECO:0000313" key="8">
    <source>
        <dbReference type="Proteomes" id="UP000054266"/>
    </source>
</evidence>
<feature type="compositionally biased region" description="Polar residues" evidence="4">
    <location>
        <begin position="737"/>
        <end position="762"/>
    </location>
</feature>
<dbReference type="STRING" id="5601.A0A0D2FSE1"/>
<organism evidence="7 8">
    <name type="scientific">Phialophora macrospora</name>
    <dbReference type="NCBI Taxonomy" id="1851006"/>
    <lineage>
        <taxon>Eukaryota</taxon>
        <taxon>Fungi</taxon>
        <taxon>Dikarya</taxon>
        <taxon>Ascomycota</taxon>
        <taxon>Pezizomycotina</taxon>
        <taxon>Eurotiomycetes</taxon>
        <taxon>Chaetothyriomycetidae</taxon>
        <taxon>Chaetothyriales</taxon>
        <taxon>Herpotrichiellaceae</taxon>
        <taxon>Phialophora</taxon>
    </lineage>
</organism>
<dbReference type="InterPro" id="IPR050628">
    <property type="entry name" value="SNF2_RAD54_helicase_TF"/>
</dbReference>
<dbReference type="PANTHER" id="PTHR45626">
    <property type="entry name" value="TRANSCRIPTION TERMINATION FACTOR 2-RELATED"/>
    <property type="match status" value="1"/>
</dbReference>
<proteinExistence type="predicted"/>
<dbReference type="Proteomes" id="UP000054266">
    <property type="component" value="Unassembled WGS sequence"/>
</dbReference>
<dbReference type="HOGENOM" id="CLU_000315_2_7_1"/>
<dbReference type="InterPro" id="IPR038718">
    <property type="entry name" value="SNF2-like_sf"/>
</dbReference>
<name>A0A0D2FSE1_9EURO</name>
<feature type="region of interest" description="Disordered" evidence="4">
    <location>
        <begin position="1"/>
        <end position="36"/>
    </location>
</feature>
<feature type="region of interest" description="Disordered" evidence="4">
    <location>
        <begin position="722"/>
        <end position="767"/>
    </location>
</feature>
<feature type="compositionally biased region" description="Basic and acidic residues" evidence="4">
    <location>
        <begin position="1"/>
        <end position="13"/>
    </location>
</feature>
<dbReference type="InterPro" id="IPR001650">
    <property type="entry name" value="Helicase_C-like"/>
</dbReference>
<dbReference type="Gene3D" id="3.40.50.300">
    <property type="entry name" value="P-loop containing nucleotide triphosphate hydrolases"/>
    <property type="match status" value="1"/>
</dbReference>
<dbReference type="CDD" id="cd18008">
    <property type="entry name" value="DEXDc_SHPRH-like"/>
    <property type="match status" value="1"/>
</dbReference>
<dbReference type="GO" id="GO:0005524">
    <property type="term" value="F:ATP binding"/>
    <property type="evidence" value="ECO:0007669"/>
    <property type="project" value="UniProtKB-KW"/>
</dbReference>
<dbReference type="GO" id="GO:0005634">
    <property type="term" value="C:nucleus"/>
    <property type="evidence" value="ECO:0007669"/>
    <property type="project" value="TreeGrafter"/>
</dbReference>
<accession>A0A0D2FSE1</accession>
<keyword evidence="1" id="KW-0547">Nucleotide-binding</keyword>
<keyword evidence="2" id="KW-0378">Hydrolase</keyword>
<dbReference type="Pfam" id="PF00271">
    <property type="entry name" value="Helicase_C"/>
    <property type="match status" value="1"/>
</dbReference>
<reference evidence="7 8" key="1">
    <citation type="submission" date="2015-01" db="EMBL/GenBank/DDBJ databases">
        <title>The Genome Sequence of Capronia semiimmersa CBS27337.</title>
        <authorList>
            <consortium name="The Broad Institute Genomics Platform"/>
            <person name="Cuomo C."/>
            <person name="de Hoog S."/>
            <person name="Gorbushina A."/>
            <person name="Stielow B."/>
            <person name="Teixiera M."/>
            <person name="Abouelleil A."/>
            <person name="Chapman S.B."/>
            <person name="Priest M."/>
            <person name="Young S.K."/>
            <person name="Wortman J."/>
            <person name="Nusbaum C."/>
            <person name="Birren B."/>
        </authorList>
    </citation>
    <scope>NUCLEOTIDE SEQUENCE [LARGE SCALE GENOMIC DNA]</scope>
    <source>
        <strain evidence="7 8">CBS 27337</strain>
    </source>
</reference>
<evidence type="ECO:0000313" key="7">
    <source>
        <dbReference type="EMBL" id="KIW69455.1"/>
    </source>
</evidence>
<keyword evidence="3" id="KW-0067">ATP-binding</keyword>
<dbReference type="SMART" id="SM00490">
    <property type="entry name" value="HELICc"/>
    <property type="match status" value="1"/>
</dbReference>
<evidence type="ECO:0000259" key="6">
    <source>
        <dbReference type="PROSITE" id="PS51194"/>
    </source>
</evidence>
<dbReference type="PROSITE" id="PS51194">
    <property type="entry name" value="HELICASE_CTER"/>
    <property type="match status" value="1"/>
</dbReference>
<dbReference type="AlphaFoldDB" id="A0A0D2FSE1"/>
<dbReference type="Gene3D" id="3.40.50.10810">
    <property type="entry name" value="Tandem AAA-ATPase domain"/>
    <property type="match status" value="1"/>
</dbReference>
<dbReference type="Pfam" id="PF00176">
    <property type="entry name" value="SNF2-rel_dom"/>
    <property type="match status" value="1"/>
</dbReference>
<evidence type="ECO:0000256" key="2">
    <source>
        <dbReference type="ARBA" id="ARBA00022801"/>
    </source>
</evidence>
<evidence type="ECO:0000256" key="4">
    <source>
        <dbReference type="SAM" id="MobiDB-lite"/>
    </source>
</evidence>
<dbReference type="SMART" id="SM00487">
    <property type="entry name" value="DEXDc"/>
    <property type="match status" value="1"/>
</dbReference>
<dbReference type="SUPFAM" id="SSF52540">
    <property type="entry name" value="P-loop containing nucleoside triphosphate hydrolases"/>
    <property type="match status" value="2"/>
</dbReference>
<gene>
    <name evidence="7" type="ORF">PV04_05332</name>
</gene>
<dbReference type="PROSITE" id="PS51192">
    <property type="entry name" value="HELICASE_ATP_BIND_1"/>
    <property type="match status" value="1"/>
</dbReference>
<evidence type="ECO:0000259" key="5">
    <source>
        <dbReference type="PROSITE" id="PS51192"/>
    </source>
</evidence>
<dbReference type="GO" id="GO:0016787">
    <property type="term" value="F:hydrolase activity"/>
    <property type="evidence" value="ECO:0007669"/>
    <property type="project" value="UniProtKB-KW"/>
</dbReference>
<dbReference type="InterPro" id="IPR027417">
    <property type="entry name" value="P-loop_NTPase"/>
</dbReference>
<feature type="domain" description="Helicase ATP-binding" evidence="5">
    <location>
        <begin position="362"/>
        <end position="552"/>
    </location>
</feature>
<dbReference type="GO" id="GO:0008094">
    <property type="term" value="F:ATP-dependent activity, acting on DNA"/>
    <property type="evidence" value="ECO:0007669"/>
    <property type="project" value="TreeGrafter"/>
</dbReference>
<dbReference type="InterPro" id="IPR049730">
    <property type="entry name" value="SNF2/RAD54-like_C"/>
</dbReference>
<evidence type="ECO:0000256" key="3">
    <source>
        <dbReference type="ARBA" id="ARBA00022840"/>
    </source>
</evidence>
<keyword evidence="8" id="KW-1185">Reference proteome</keyword>
<sequence>MERHAFKRQKLDVDGSWQRNTIPRSTGADPAPASAEPHFLLGANSTSTTITSSPGPYTPTHLDFQARKPNFESPEPPHSSYQIVLPYGGIFHENCSRNVADGNVCQIASSSENNDGSSLVCFGMFVVKNVRSARQRPHTSLDCFPVEVRSVQIYEAPDATRPPHDRKRPLRVGQITCDRTADVLRRLEDARDVTLEYYCRGIRSQSRRMTKRCTQAKEYELLVNVFGNENLAEEFGIFFDKLAIYLQDPVICTRIVPYRNPHLLSQDDDVVMTSSLRRNTDIESFSAPADVFDTLLRTGSLPEAECPAMLQTRLLSHQRQALYFMRRSEGTSCVGDSPHQMWTETRAWSTGYTNAITGESQCSRPKDFSGGLIADQMGLGKTLQMISLVASDHDANSPMQLGHELPAPMTETYPPARSLVVVPTTLLQTWQDQLREHLKPGSIRWRVYHGSHRQNAQEVLASYHVVLTTYDIVASEYRKTLNQTFSSFSTPIFSSAWRRIILDEAHYIRNLSALRTKAVCAIEARSRWAVTGTPIQNRLSDLVALVHFLRVEPFNNPSVFDQHIIQPWKSRSDLKAVQKLRRLIESIAIRRPKDTLALPDRIDQIRHVNFDSGERSLYEKVRLRIRDNALSSNATPKPNHILRWINELRGLCSHGQINADPNSTEGLEDPLADGNISPDINATIEPNPMDALSVADLFHADFPEGVTSNSIDEYGSGCPGGNLIRDLGPNWRPGHRQNPQDPSSGFLSPVTKGNSPSASSSDTNEDGKLWSSKMLSLVSDLRDHDGKAVVFSFWRTTLDLAGQALDEAGLAFKRIDGTMSGRDREWDLSSFRNDPSVKVLLATISAAGVGLDLTVANLACILEPQWNPSVEEQALSRVHRMRQTKPVKTIRYVIRDSIEENIIELQQRKLRLAQLALSRKKDVVGTGLMEDLKVLLK</sequence>
<evidence type="ECO:0008006" key="9">
    <source>
        <dbReference type="Google" id="ProtNLM"/>
    </source>
</evidence>
<dbReference type="PANTHER" id="PTHR45626:SF22">
    <property type="entry name" value="DNA REPAIR PROTEIN RAD5"/>
    <property type="match status" value="1"/>
</dbReference>
<dbReference type="CDD" id="cd18793">
    <property type="entry name" value="SF2_C_SNF"/>
    <property type="match status" value="1"/>
</dbReference>
<dbReference type="InterPro" id="IPR000330">
    <property type="entry name" value="SNF2_N"/>
</dbReference>
<dbReference type="GO" id="GO:0006281">
    <property type="term" value="P:DNA repair"/>
    <property type="evidence" value="ECO:0007669"/>
    <property type="project" value="TreeGrafter"/>
</dbReference>
<dbReference type="EMBL" id="KN846958">
    <property type="protein sequence ID" value="KIW69455.1"/>
    <property type="molecule type" value="Genomic_DNA"/>
</dbReference>
<feature type="domain" description="Helicase C-terminal" evidence="6">
    <location>
        <begin position="773"/>
        <end position="923"/>
    </location>
</feature>